<dbReference type="PANTHER" id="PTHR33048:SF47">
    <property type="entry name" value="INTEGRAL MEMBRANE PROTEIN-RELATED"/>
    <property type="match status" value="1"/>
</dbReference>
<dbReference type="OrthoDB" id="4682787at2759"/>
<sequence length="163" mass="18363">MPNAAKYYRAPIIVSIAIMNVWTLVTWFYVLFQCRPVSYAWDMSIQMKASLLVILGLGVFASISIIIRFKYTTAFGDRDDSLYSIEQTLLWTSTELGIGILTASFATLRPLVGHFHIRGFSSGSRDRSNRPTVRSGYFQSYDLGYIQNTANAGKTTRRHMGGQ</sequence>
<evidence type="ECO:0000256" key="3">
    <source>
        <dbReference type="ARBA" id="ARBA00022989"/>
    </source>
</evidence>
<feature type="transmembrane region" description="Helical" evidence="6">
    <location>
        <begin position="12"/>
        <end position="31"/>
    </location>
</feature>
<gene>
    <name evidence="8" type="ORF">LSUB1_G003371</name>
</gene>
<accession>A0A8H8UB05</accession>
<dbReference type="EMBL" id="QGMJ01000152">
    <property type="protein sequence ID" value="TVY41059.1"/>
    <property type="molecule type" value="Genomic_DNA"/>
</dbReference>
<reference evidence="8 9" key="1">
    <citation type="submission" date="2018-05" db="EMBL/GenBank/DDBJ databases">
        <title>Genome sequencing and assembly of the regulated plant pathogen Lachnellula willkommii and related sister species for the development of diagnostic species identification markers.</title>
        <authorList>
            <person name="Giroux E."/>
            <person name="Bilodeau G."/>
        </authorList>
    </citation>
    <scope>NUCLEOTIDE SEQUENCE [LARGE SCALE GENOMIC DNA]</scope>
    <source>
        <strain evidence="8 9">CBS 197.66</strain>
    </source>
</reference>
<dbReference type="GO" id="GO:0016020">
    <property type="term" value="C:membrane"/>
    <property type="evidence" value="ECO:0007669"/>
    <property type="project" value="UniProtKB-SubCell"/>
</dbReference>
<evidence type="ECO:0000313" key="9">
    <source>
        <dbReference type="Proteomes" id="UP000462212"/>
    </source>
</evidence>
<evidence type="ECO:0000259" key="7">
    <source>
        <dbReference type="Pfam" id="PF20684"/>
    </source>
</evidence>
<comment type="similarity">
    <text evidence="5">Belongs to the SAT4 family.</text>
</comment>
<dbReference type="Pfam" id="PF20684">
    <property type="entry name" value="Fung_rhodopsin"/>
    <property type="match status" value="1"/>
</dbReference>
<evidence type="ECO:0000256" key="1">
    <source>
        <dbReference type="ARBA" id="ARBA00004141"/>
    </source>
</evidence>
<evidence type="ECO:0000256" key="4">
    <source>
        <dbReference type="ARBA" id="ARBA00023136"/>
    </source>
</evidence>
<organism evidence="8 9">
    <name type="scientific">Lachnellula subtilissima</name>
    <dbReference type="NCBI Taxonomy" id="602034"/>
    <lineage>
        <taxon>Eukaryota</taxon>
        <taxon>Fungi</taxon>
        <taxon>Dikarya</taxon>
        <taxon>Ascomycota</taxon>
        <taxon>Pezizomycotina</taxon>
        <taxon>Leotiomycetes</taxon>
        <taxon>Helotiales</taxon>
        <taxon>Lachnaceae</taxon>
        <taxon>Lachnellula</taxon>
    </lineage>
</organism>
<feature type="transmembrane region" description="Helical" evidence="6">
    <location>
        <begin position="89"/>
        <end position="108"/>
    </location>
</feature>
<comment type="subcellular location">
    <subcellularLocation>
        <location evidence="1">Membrane</location>
        <topology evidence="1">Multi-pass membrane protein</topology>
    </subcellularLocation>
</comment>
<keyword evidence="2 6" id="KW-0812">Transmembrane</keyword>
<evidence type="ECO:0000256" key="2">
    <source>
        <dbReference type="ARBA" id="ARBA00022692"/>
    </source>
</evidence>
<evidence type="ECO:0000256" key="6">
    <source>
        <dbReference type="SAM" id="Phobius"/>
    </source>
</evidence>
<proteinExistence type="inferred from homology"/>
<dbReference type="Proteomes" id="UP000462212">
    <property type="component" value="Unassembled WGS sequence"/>
</dbReference>
<comment type="caution">
    <text evidence="8">The sequence shown here is derived from an EMBL/GenBank/DDBJ whole genome shotgun (WGS) entry which is preliminary data.</text>
</comment>
<dbReference type="PANTHER" id="PTHR33048">
    <property type="entry name" value="PTH11-LIKE INTEGRAL MEMBRANE PROTEIN (AFU_ORTHOLOGUE AFUA_5G11245)"/>
    <property type="match status" value="1"/>
</dbReference>
<feature type="transmembrane region" description="Helical" evidence="6">
    <location>
        <begin position="51"/>
        <end position="69"/>
    </location>
</feature>
<protein>
    <recommendedName>
        <fullName evidence="7">Rhodopsin domain-containing protein</fullName>
    </recommendedName>
</protein>
<keyword evidence="9" id="KW-1185">Reference proteome</keyword>
<feature type="domain" description="Rhodopsin" evidence="7">
    <location>
        <begin position="43"/>
        <end position="112"/>
    </location>
</feature>
<dbReference type="InterPro" id="IPR052337">
    <property type="entry name" value="SAT4-like"/>
</dbReference>
<dbReference type="AlphaFoldDB" id="A0A8H8UB05"/>
<keyword evidence="3 6" id="KW-1133">Transmembrane helix</keyword>
<dbReference type="InterPro" id="IPR049326">
    <property type="entry name" value="Rhodopsin_dom_fungi"/>
</dbReference>
<name>A0A8H8UB05_9HELO</name>
<evidence type="ECO:0000256" key="5">
    <source>
        <dbReference type="ARBA" id="ARBA00038359"/>
    </source>
</evidence>
<evidence type="ECO:0000313" key="8">
    <source>
        <dbReference type="EMBL" id="TVY41059.1"/>
    </source>
</evidence>
<keyword evidence="4 6" id="KW-0472">Membrane</keyword>